<proteinExistence type="predicted"/>
<reference evidence="2" key="2">
    <citation type="submission" date="2025-08" db="UniProtKB">
        <authorList>
            <consortium name="RefSeq"/>
        </authorList>
    </citation>
    <scope>IDENTIFICATION</scope>
</reference>
<keyword evidence="1" id="KW-1185">Reference proteome</keyword>
<dbReference type="GeneID" id="107030250"/>
<evidence type="ECO:0000313" key="2">
    <source>
        <dbReference type="RefSeq" id="XP_015087089.1"/>
    </source>
</evidence>
<sequence>MTNHNGNKNGNNPRVVNADNTTGRNIIILFNPVSRLPLKLSGGHNFAIWKAQLSMLMYCNNLLSHLYGTTLSLSSTITLGTNTSPNPSFLTWFCLDKIIKNSLMTSVKPTIASIVTAVDSTKLAWDAVHTTNVNRSQTRVFSFPDQLAHVTKESHSIIDYLHTIRSISDELATAGAPLSNP</sequence>
<reference evidence="1" key="1">
    <citation type="journal article" date="2014" name="Nat. Genet.">
        <title>The genome of the stress-tolerant wild tomato species Solanum pennellii.</title>
        <authorList>
            <person name="Bolger A."/>
            <person name="Scossa F."/>
            <person name="Bolger M.E."/>
            <person name="Lanz C."/>
            <person name="Maumus F."/>
            <person name="Tohge T."/>
            <person name="Quesneville H."/>
            <person name="Alseekh S."/>
            <person name="Sorensen I."/>
            <person name="Lichtenstein G."/>
            <person name="Fich E.A."/>
            <person name="Conte M."/>
            <person name="Keller H."/>
            <person name="Schneeberger K."/>
            <person name="Schwacke R."/>
            <person name="Ofner I."/>
            <person name="Vrebalov J."/>
            <person name="Xu Y."/>
            <person name="Osorio S."/>
            <person name="Aflitos S.A."/>
            <person name="Schijlen E."/>
            <person name="Jimenez-Gomez J.M."/>
            <person name="Ryngajllo M."/>
            <person name="Kimura S."/>
            <person name="Kumar R."/>
            <person name="Koenig D."/>
            <person name="Headland L.R."/>
            <person name="Maloof J.N."/>
            <person name="Sinha N."/>
            <person name="van Ham R.C."/>
            <person name="Lankhorst R.K."/>
            <person name="Mao L."/>
            <person name="Vogel A."/>
            <person name="Arsova B."/>
            <person name="Panstruga R."/>
            <person name="Fei Z."/>
            <person name="Rose J.K."/>
            <person name="Zamir D."/>
            <person name="Carrari F."/>
            <person name="Giovannoni J.J."/>
            <person name="Weigel D."/>
            <person name="Usadel B."/>
            <person name="Fernie A.R."/>
        </authorList>
    </citation>
    <scope>NUCLEOTIDE SEQUENCE [LARGE SCALE GENOMIC DNA]</scope>
    <source>
        <strain evidence="1">cv. LA0716</strain>
    </source>
</reference>
<dbReference type="Proteomes" id="UP000694930">
    <property type="component" value="Chromosome 9"/>
</dbReference>
<organism evidence="1 2">
    <name type="scientific">Solanum pennellii</name>
    <name type="common">Tomato</name>
    <name type="synonym">Lycopersicon pennellii</name>
    <dbReference type="NCBI Taxonomy" id="28526"/>
    <lineage>
        <taxon>Eukaryota</taxon>
        <taxon>Viridiplantae</taxon>
        <taxon>Streptophyta</taxon>
        <taxon>Embryophyta</taxon>
        <taxon>Tracheophyta</taxon>
        <taxon>Spermatophyta</taxon>
        <taxon>Magnoliopsida</taxon>
        <taxon>eudicotyledons</taxon>
        <taxon>Gunneridae</taxon>
        <taxon>Pentapetalae</taxon>
        <taxon>asterids</taxon>
        <taxon>lamiids</taxon>
        <taxon>Solanales</taxon>
        <taxon>Solanaceae</taxon>
        <taxon>Solanoideae</taxon>
        <taxon>Solaneae</taxon>
        <taxon>Solanum</taxon>
        <taxon>Solanum subgen. Lycopersicon</taxon>
    </lineage>
</organism>
<dbReference type="PANTHER" id="PTHR47481:SF21">
    <property type="entry name" value="BASIC-LEUCINE ZIPPER TRANSCRIPTION FACTOR Q-RELATED"/>
    <property type="match status" value="1"/>
</dbReference>
<accession>A0ABM1HL46</accession>
<name>A0ABM1HL46_SOLPN</name>
<evidence type="ECO:0000313" key="1">
    <source>
        <dbReference type="Proteomes" id="UP000694930"/>
    </source>
</evidence>
<dbReference type="RefSeq" id="XP_015087089.1">
    <property type="nucleotide sequence ID" value="XM_015231603.1"/>
</dbReference>
<dbReference type="PANTHER" id="PTHR47481">
    <property type="match status" value="1"/>
</dbReference>
<gene>
    <name evidence="2" type="primary">LOC107030250</name>
</gene>
<protein>
    <submittedName>
        <fullName evidence="2">Uncharacterized protein LOC107030250</fullName>
    </submittedName>
</protein>